<evidence type="ECO:0000256" key="5">
    <source>
        <dbReference type="PIRNR" id="PIRNR026991"/>
    </source>
</evidence>
<dbReference type="OrthoDB" id="9978204at2759"/>
<reference evidence="9 10" key="1">
    <citation type="journal article" date="2011" name="J. Gen. Appl. Microbiol.">
        <title>Draft genome sequencing of the enigmatic yeast Saitoella complicata.</title>
        <authorList>
            <person name="Nishida H."/>
            <person name="Hamamoto M."/>
            <person name="Sugiyama J."/>
        </authorList>
    </citation>
    <scope>NUCLEOTIDE SEQUENCE [LARGE SCALE GENOMIC DNA]</scope>
    <source>
        <strain evidence="9 10">NRRL Y-17804</strain>
    </source>
</reference>
<dbReference type="InterPro" id="IPR040661">
    <property type="entry name" value="LZ3wCH"/>
</dbReference>
<keyword evidence="4 5" id="KW-0539">Nucleus</keyword>
<organism evidence="9 10">
    <name type="scientific">Saitoella complicata (strain BCRC 22490 / CBS 7301 / JCM 7358 / NBRC 10748 / NRRL Y-17804)</name>
    <dbReference type="NCBI Taxonomy" id="698492"/>
    <lineage>
        <taxon>Eukaryota</taxon>
        <taxon>Fungi</taxon>
        <taxon>Dikarya</taxon>
        <taxon>Ascomycota</taxon>
        <taxon>Taphrinomycotina</taxon>
        <taxon>Taphrinomycotina incertae sedis</taxon>
        <taxon>Saitoella</taxon>
    </lineage>
</organism>
<dbReference type="GO" id="GO:0007131">
    <property type="term" value="P:reciprocal meiotic recombination"/>
    <property type="evidence" value="ECO:0007669"/>
    <property type="project" value="InterPro"/>
</dbReference>
<dbReference type="RefSeq" id="XP_019022790.1">
    <property type="nucleotide sequence ID" value="XM_019171280.1"/>
</dbReference>
<reference evidence="9 10" key="2">
    <citation type="journal article" date="2014" name="J. Gen. Appl. Microbiol.">
        <title>The early diverging ascomycetous budding yeast Saitoella complicata has three histone deacetylases belonging to the Clr6, Hos2, and Rpd3 lineages.</title>
        <authorList>
            <person name="Nishida H."/>
            <person name="Matsumoto T."/>
            <person name="Kondo S."/>
            <person name="Hamamoto M."/>
            <person name="Yoshikawa H."/>
        </authorList>
    </citation>
    <scope>NUCLEOTIDE SEQUENCE [LARGE SCALE GENOMIC DNA]</scope>
    <source>
        <strain evidence="9 10">NRRL Y-17804</strain>
    </source>
</reference>
<evidence type="ECO:0000313" key="10">
    <source>
        <dbReference type="Proteomes" id="UP000033140"/>
    </source>
</evidence>
<keyword evidence="10" id="KW-1185">Reference proteome</keyword>
<evidence type="ECO:0000259" key="7">
    <source>
        <dbReference type="Pfam" id="PF03962"/>
    </source>
</evidence>
<feature type="coiled-coil region" evidence="6">
    <location>
        <begin position="85"/>
        <end position="146"/>
    </location>
</feature>
<reference evidence="9 10" key="3">
    <citation type="journal article" date="2015" name="Genome Announc.">
        <title>Draft Genome Sequence of the Archiascomycetous Yeast Saitoella complicata.</title>
        <authorList>
            <person name="Yamauchi K."/>
            <person name="Kondo S."/>
            <person name="Hamamoto M."/>
            <person name="Takahashi Y."/>
            <person name="Ogura Y."/>
            <person name="Hayashi T."/>
            <person name="Nishida H."/>
        </authorList>
    </citation>
    <scope>NUCLEOTIDE SEQUENCE [LARGE SCALE GENOMIC DNA]</scope>
    <source>
        <strain evidence="9 10">NRRL Y-17804</strain>
    </source>
</reference>
<evidence type="ECO:0000313" key="9">
    <source>
        <dbReference type="EMBL" id="GAO52270.1"/>
    </source>
</evidence>
<protein>
    <recommendedName>
        <fullName evidence="5">Meiotic nuclear division protein 1</fullName>
    </recommendedName>
</protein>
<dbReference type="SUPFAM" id="SSF46785">
    <property type="entry name" value="Winged helix' DNA-binding domain"/>
    <property type="match status" value="1"/>
</dbReference>
<dbReference type="InterPro" id="IPR036390">
    <property type="entry name" value="WH_DNA-bd_sf"/>
</dbReference>
<dbReference type="EMBL" id="BACD03000064">
    <property type="protein sequence ID" value="GAO52270.1"/>
    <property type="molecule type" value="Genomic_DNA"/>
</dbReference>
<gene>
    <name evidence="9" type="ORF">G7K_6350-t1</name>
</gene>
<evidence type="ECO:0000256" key="3">
    <source>
        <dbReference type="ARBA" id="ARBA00023054"/>
    </source>
</evidence>
<comment type="subcellular location">
    <subcellularLocation>
        <location evidence="1 5">Nucleus</location>
    </subcellularLocation>
</comment>
<accession>A0A0E9NS52</accession>
<dbReference type="InterPro" id="IPR040453">
    <property type="entry name" value="Mnd1_HTH"/>
</dbReference>
<evidence type="ECO:0000256" key="4">
    <source>
        <dbReference type="ARBA" id="ARBA00023242"/>
    </source>
</evidence>
<name>A0A0E9NS52_SAICN</name>
<dbReference type="GO" id="GO:0005634">
    <property type="term" value="C:nucleus"/>
    <property type="evidence" value="ECO:0007669"/>
    <property type="project" value="UniProtKB-SubCell"/>
</dbReference>
<comment type="similarity">
    <text evidence="2 5">Belongs to the MND1 family.</text>
</comment>
<dbReference type="Pfam" id="PF18517">
    <property type="entry name" value="LZ3wCH"/>
    <property type="match status" value="1"/>
</dbReference>
<dbReference type="PIRSF" id="PIRSF026991">
    <property type="entry name" value="Mnd1"/>
    <property type="match status" value="1"/>
</dbReference>
<evidence type="ECO:0000256" key="6">
    <source>
        <dbReference type="SAM" id="Coils"/>
    </source>
</evidence>
<dbReference type="STRING" id="698492.A0A0E9NS52"/>
<dbReference type="Pfam" id="PF03962">
    <property type="entry name" value="Mnd1"/>
    <property type="match status" value="1"/>
</dbReference>
<feature type="domain" description="Mnd1 HTH" evidence="7">
    <location>
        <begin position="15"/>
        <end position="74"/>
    </location>
</feature>
<dbReference type="OMA" id="VCYWAFP"/>
<dbReference type="InterPro" id="IPR005647">
    <property type="entry name" value="Mnd1"/>
</dbReference>
<comment type="caution">
    <text evidence="9">The sequence shown here is derived from an EMBL/GenBank/DDBJ whole genome shotgun (WGS) entry which is preliminary data.</text>
</comment>
<evidence type="ECO:0000256" key="2">
    <source>
        <dbReference type="ARBA" id="ARBA00005981"/>
    </source>
</evidence>
<dbReference type="GO" id="GO:0003690">
    <property type="term" value="F:double-stranded DNA binding"/>
    <property type="evidence" value="ECO:0007669"/>
    <property type="project" value="InterPro"/>
</dbReference>
<keyword evidence="3 6" id="KW-0175">Coiled coil</keyword>
<sequence>MSKKGLSAAEKATRMQEIFHESQEFYQYKEIEKIASNKKKIVAMTVKEVLQGLVDDGLVKSEKIGTSIYYWSFPSDSHHLRSQRIAALENELVTLETVQSSLTNNLELEKAERVESEERRALLKEVKACEEQVKAMKDELGRYTENDPVLLEAKRAAANSARQAANMWTDNIFILQQYLRDQMGMGAEELEQMMQQNGVPLDLDSL</sequence>
<evidence type="ECO:0000259" key="8">
    <source>
        <dbReference type="Pfam" id="PF18517"/>
    </source>
</evidence>
<dbReference type="AlphaFoldDB" id="A0A0E9NS52"/>
<evidence type="ECO:0000256" key="1">
    <source>
        <dbReference type="ARBA" id="ARBA00004123"/>
    </source>
</evidence>
<feature type="domain" description="Leucine zipper with capping helix" evidence="8">
    <location>
        <begin position="150"/>
        <end position="204"/>
    </location>
</feature>
<dbReference type="Proteomes" id="UP000033140">
    <property type="component" value="Unassembled WGS sequence"/>
</dbReference>
<comment type="function">
    <text evidence="5">Required for proper homologous chromosome pairing and efficient cross-over and intragenic recombination during meiosis.</text>
</comment>
<proteinExistence type="inferred from homology"/>